<gene>
    <name evidence="1" type="ORF">FJSC11DRAFT_2448</name>
</gene>
<dbReference type="PATRIC" id="fig|741277.3.peg.1981"/>
<protein>
    <submittedName>
        <fullName evidence="1">Uncharacterized protein</fullName>
    </submittedName>
</protein>
<accession>G6FUA1</accession>
<proteinExistence type="predicted"/>
<dbReference type="RefSeq" id="WP_009457129.1">
    <property type="nucleotide sequence ID" value="NZ_AGIZ01000007.1"/>
</dbReference>
<comment type="caution">
    <text evidence="1">The sequence shown here is derived from an EMBL/GenBank/DDBJ whole genome shotgun (WGS) entry which is preliminary data.</text>
</comment>
<dbReference type="AlphaFoldDB" id="G6FUA1"/>
<dbReference type="Proteomes" id="UP000004344">
    <property type="component" value="Unassembled WGS sequence"/>
</dbReference>
<reference evidence="1 2" key="1">
    <citation type="submission" date="2011-09" db="EMBL/GenBank/DDBJ databases">
        <title>The draft genome of Fischerella sp. JSC-11.</title>
        <authorList>
            <consortium name="US DOE Joint Genome Institute (JGI-PGF)"/>
            <person name="Lucas S."/>
            <person name="Han J."/>
            <person name="Lapidus A."/>
            <person name="Cheng J.-F."/>
            <person name="Goodwin L."/>
            <person name="Pitluck S."/>
            <person name="Peters L."/>
            <person name="Land M.L."/>
            <person name="Hauser L."/>
            <person name="Sarkisova S."/>
            <person name="Bryant D.A."/>
            <person name="Brown I."/>
            <person name="Woyke T.J."/>
        </authorList>
    </citation>
    <scope>NUCLEOTIDE SEQUENCE [LARGE SCALE GENOMIC DNA]</scope>
    <source>
        <strain evidence="1 2">JSC-11</strain>
    </source>
</reference>
<dbReference type="EMBL" id="AGIZ01000007">
    <property type="protein sequence ID" value="EHC12831.1"/>
    <property type="molecule type" value="Genomic_DNA"/>
</dbReference>
<sequence>MIIYLCDRPTLKEFLQNCALASLGSPEALEFFSRPEDTAYCAETGYVVLVCNR</sequence>
<organism evidence="1 2">
    <name type="scientific">Fischerella thermalis JSC-11</name>
    <dbReference type="NCBI Taxonomy" id="741277"/>
    <lineage>
        <taxon>Bacteria</taxon>
        <taxon>Bacillati</taxon>
        <taxon>Cyanobacteriota</taxon>
        <taxon>Cyanophyceae</taxon>
        <taxon>Nostocales</taxon>
        <taxon>Hapalosiphonaceae</taxon>
        <taxon>Fischerella</taxon>
    </lineage>
</organism>
<evidence type="ECO:0000313" key="2">
    <source>
        <dbReference type="Proteomes" id="UP000004344"/>
    </source>
</evidence>
<name>G6FUA1_9CYAN</name>
<keyword evidence="2" id="KW-1185">Reference proteome</keyword>
<evidence type="ECO:0000313" key="1">
    <source>
        <dbReference type="EMBL" id="EHC12831.1"/>
    </source>
</evidence>